<gene>
    <name evidence="2" type="ORF">EV192_102305</name>
</gene>
<keyword evidence="3" id="KW-1185">Reference proteome</keyword>
<keyword evidence="1" id="KW-1133">Transmembrane helix</keyword>
<keyword evidence="1" id="KW-0812">Transmembrane</keyword>
<reference evidence="2 3" key="1">
    <citation type="submission" date="2019-03" db="EMBL/GenBank/DDBJ databases">
        <title>Genomic Encyclopedia of Type Strains, Phase IV (KMG-IV): sequencing the most valuable type-strain genomes for metagenomic binning, comparative biology and taxonomic classification.</title>
        <authorList>
            <person name="Goeker M."/>
        </authorList>
    </citation>
    <scope>NUCLEOTIDE SEQUENCE [LARGE SCALE GENOMIC DNA]</scope>
    <source>
        <strain evidence="2 3">DSM 45934</strain>
    </source>
</reference>
<evidence type="ECO:0000256" key="1">
    <source>
        <dbReference type="SAM" id="Phobius"/>
    </source>
</evidence>
<proteinExistence type="predicted"/>
<name>A0A4R2JXM3_9PSEU</name>
<evidence type="ECO:0008006" key="4">
    <source>
        <dbReference type="Google" id="ProtNLM"/>
    </source>
</evidence>
<organism evidence="2 3">
    <name type="scientific">Actinocrispum wychmicini</name>
    <dbReference type="NCBI Taxonomy" id="1213861"/>
    <lineage>
        <taxon>Bacteria</taxon>
        <taxon>Bacillati</taxon>
        <taxon>Actinomycetota</taxon>
        <taxon>Actinomycetes</taxon>
        <taxon>Pseudonocardiales</taxon>
        <taxon>Pseudonocardiaceae</taxon>
        <taxon>Actinocrispum</taxon>
    </lineage>
</organism>
<keyword evidence="1" id="KW-0472">Membrane</keyword>
<dbReference type="RefSeq" id="WP_132113739.1">
    <property type="nucleotide sequence ID" value="NZ_SLWS01000002.1"/>
</dbReference>
<feature type="transmembrane region" description="Helical" evidence="1">
    <location>
        <begin position="65"/>
        <end position="83"/>
    </location>
</feature>
<dbReference type="EMBL" id="SLWS01000002">
    <property type="protein sequence ID" value="TCO62168.1"/>
    <property type="molecule type" value="Genomic_DNA"/>
</dbReference>
<protein>
    <recommendedName>
        <fullName evidence="4">DUF3040 family protein</fullName>
    </recommendedName>
</protein>
<evidence type="ECO:0000313" key="3">
    <source>
        <dbReference type="Proteomes" id="UP000295680"/>
    </source>
</evidence>
<sequence length="93" mass="9911">MSDDVTVERHAETGRDNVHAFLATIEHIVDSPGRTDNARRLLLPVLISVVLVLTAVVIVAVLAPAWALGAAGSGAVVAGYRRLSRGCARRSRR</sequence>
<accession>A0A4R2JXM3</accession>
<evidence type="ECO:0000313" key="2">
    <source>
        <dbReference type="EMBL" id="TCO62168.1"/>
    </source>
</evidence>
<dbReference type="AlphaFoldDB" id="A0A4R2JXM3"/>
<comment type="caution">
    <text evidence="2">The sequence shown here is derived from an EMBL/GenBank/DDBJ whole genome shotgun (WGS) entry which is preliminary data.</text>
</comment>
<feature type="transmembrane region" description="Helical" evidence="1">
    <location>
        <begin position="41"/>
        <end position="59"/>
    </location>
</feature>
<dbReference type="Proteomes" id="UP000295680">
    <property type="component" value="Unassembled WGS sequence"/>
</dbReference>